<gene>
    <name evidence="1" type="ordered locus">Desal_3484</name>
</gene>
<dbReference type="OrthoDB" id="791038at2"/>
<accession>C6BSS6</accession>
<evidence type="ECO:0008006" key="3">
    <source>
        <dbReference type="Google" id="ProtNLM"/>
    </source>
</evidence>
<dbReference type="RefSeq" id="WP_015853348.1">
    <property type="nucleotide sequence ID" value="NC_012881.1"/>
</dbReference>
<dbReference type="KEGG" id="dsa:Desal_3484"/>
<dbReference type="AlphaFoldDB" id="C6BSS6"/>
<dbReference type="HOGENOM" id="CLU_830862_0_0_7"/>
<dbReference type="STRING" id="526222.Desal_3484"/>
<protein>
    <recommendedName>
        <fullName evidence="3">Glycosyltransferase</fullName>
    </recommendedName>
</protein>
<name>C6BSS6_MARSD</name>
<dbReference type="eggNOG" id="COG0438">
    <property type="taxonomic scope" value="Bacteria"/>
</dbReference>
<evidence type="ECO:0000313" key="1">
    <source>
        <dbReference type="EMBL" id="ACS81532.1"/>
    </source>
</evidence>
<reference evidence="1 2" key="1">
    <citation type="submission" date="2009-06" db="EMBL/GenBank/DDBJ databases">
        <title>Complete sequence of Desulfovibrio salexigens DSM 2638.</title>
        <authorList>
            <consortium name="US DOE Joint Genome Institute"/>
            <person name="Lucas S."/>
            <person name="Copeland A."/>
            <person name="Lapidus A."/>
            <person name="Glavina del Rio T."/>
            <person name="Tice H."/>
            <person name="Bruce D."/>
            <person name="Goodwin L."/>
            <person name="Pitluck S."/>
            <person name="Munk A.C."/>
            <person name="Brettin T."/>
            <person name="Detter J.C."/>
            <person name="Han C."/>
            <person name="Tapia R."/>
            <person name="Larimer F."/>
            <person name="Land M."/>
            <person name="Hauser L."/>
            <person name="Kyrpides N."/>
            <person name="Anderson I."/>
            <person name="Wall J.D."/>
            <person name="Arkin A.P."/>
            <person name="Dehal P."/>
            <person name="Chivian D."/>
            <person name="Giles B."/>
            <person name="Hazen T.C."/>
        </authorList>
    </citation>
    <scope>NUCLEOTIDE SEQUENCE [LARGE SCALE GENOMIC DNA]</scope>
    <source>
        <strain evidence="2">ATCC 14822 / DSM 2638 / NCIMB 8403 / VKM B-1763</strain>
    </source>
</reference>
<keyword evidence="2" id="KW-1185">Reference proteome</keyword>
<dbReference type="Proteomes" id="UP000002601">
    <property type="component" value="Chromosome"/>
</dbReference>
<proteinExistence type="predicted"/>
<organism evidence="1 2">
    <name type="scientific">Maridesulfovibrio salexigens (strain ATCC 14822 / DSM 2638 / NCIMB 8403 / VKM B-1763)</name>
    <name type="common">Desulfovibrio salexigens</name>
    <dbReference type="NCBI Taxonomy" id="526222"/>
    <lineage>
        <taxon>Bacteria</taxon>
        <taxon>Pseudomonadati</taxon>
        <taxon>Thermodesulfobacteriota</taxon>
        <taxon>Desulfovibrionia</taxon>
        <taxon>Desulfovibrionales</taxon>
        <taxon>Desulfovibrionaceae</taxon>
        <taxon>Maridesulfovibrio</taxon>
    </lineage>
</organism>
<sequence length="334" mass="36342">MASVFADIGVELADLSFYAHSPATELTSALFSTDQDFDSLYGFNGHIASQLGLDKSLSKAVEGADIKGAVIDDPVFFPLTVKALAKRDIPVVSVIHNIESFLPRSLQVEAQWDLLHEEVNVVASSALCVTIAREDAWLLRNMGAQCYNYPYFPSEDNETQLAKIRIARRKSKKSYCLCMGTAYNPPTLFGMKKLVDNWTAITGGSQPLVLVGFGVERFFGRENVPETVNVVGGVDDSGLEALLTECSACVLHQDVGAGALTKIPELLRAGIPVVSSQHAARSYGGRDGVYEYQGLTEIPRLLMQVVQRECPPPSLIKTDSNQLLNQVAGVFKLK</sequence>
<dbReference type="EMBL" id="CP001649">
    <property type="protein sequence ID" value="ACS81532.1"/>
    <property type="molecule type" value="Genomic_DNA"/>
</dbReference>
<evidence type="ECO:0000313" key="2">
    <source>
        <dbReference type="Proteomes" id="UP000002601"/>
    </source>
</evidence>